<dbReference type="GeneID" id="28766739"/>
<dbReference type="Gene3D" id="2.60.20.10">
    <property type="entry name" value="Crystallins"/>
    <property type="match status" value="1"/>
</dbReference>
<keyword evidence="2" id="KW-1185">Reference proteome</keyword>
<dbReference type="InterPro" id="IPR011024">
    <property type="entry name" value="G_crystallin-like"/>
</dbReference>
<gene>
    <name evidence="1" type="ORF">CC84DRAFT_1221280</name>
</gene>
<sequence>MIDFTTDRLGGTEWNDVISSVKVPDGHRCRLWSSNNCNGDSSPDIYAPGAKQLPGGMNNRATSFKCYQN</sequence>
<organism evidence="1 2">
    <name type="scientific">Paraphaeosphaeria sporulosa</name>
    <dbReference type="NCBI Taxonomy" id="1460663"/>
    <lineage>
        <taxon>Eukaryota</taxon>
        <taxon>Fungi</taxon>
        <taxon>Dikarya</taxon>
        <taxon>Ascomycota</taxon>
        <taxon>Pezizomycotina</taxon>
        <taxon>Dothideomycetes</taxon>
        <taxon>Pleosporomycetidae</taxon>
        <taxon>Pleosporales</taxon>
        <taxon>Massarineae</taxon>
        <taxon>Didymosphaeriaceae</taxon>
        <taxon>Paraphaeosphaeria</taxon>
    </lineage>
</organism>
<dbReference type="SUPFAM" id="SSF49695">
    <property type="entry name" value="gamma-Crystallin-like"/>
    <property type="match status" value="1"/>
</dbReference>
<dbReference type="InParanoid" id="A0A177C4T9"/>
<dbReference type="EMBL" id="KV441557">
    <property type="protein sequence ID" value="OAG01808.1"/>
    <property type="molecule type" value="Genomic_DNA"/>
</dbReference>
<dbReference type="RefSeq" id="XP_018032173.1">
    <property type="nucleotide sequence ID" value="XM_018183253.1"/>
</dbReference>
<evidence type="ECO:0000313" key="2">
    <source>
        <dbReference type="Proteomes" id="UP000077069"/>
    </source>
</evidence>
<accession>A0A177C4T9</accession>
<dbReference type="OrthoDB" id="4323739at2759"/>
<name>A0A177C4T9_9PLEO</name>
<dbReference type="AlphaFoldDB" id="A0A177C4T9"/>
<reference evidence="1 2" key="1">
    <citation type="submission" date="2016-05" db="EMBL/GenBank/DDBJ databases">
        <title>Comparative analysis of secretome profiles of manganese(II)-oxidizing ascomycete fungi.</title>
        <authorList>
            <consortium name="DOE Joint Genome Institute"/>
            <person name="Zeiner C.A."/>
            <person name="Purvine S.O."/>
            <person name="Zink E.M."/>
            <person name="Wu S."/>
            <person name="Pasa-Tolic L."/>
            <person name="Chaput D.L."/>
            <person name="Haridas S."/>
            <person name="Grigoriev I.V."/>
            <person name="Santelli C.M."/>
            <person name="Hansel C.M."/>
        </authorList>
    </citation>
    <scope>NUCLEOTIDE SEQUENCE [LARGE SCALE GENOMIC DNA]</scope>
    <source>
        <strain evidence="1 2">AP3s5-JAC2a</strain>
    </source>
</reference>
<dbReference type="Proteomes" id="UP000077069">
    <property type="component" value="Unassembled WGS sequence"/>
</dbReference>
<proteinExistence type="predicted"/>
<protein>
    <submittedName>
        <fullName evidence="1">Uncharacterized protein</fullName>
    </submittedName>
</protein>
<evidence type="ECO:0000313" key="1">
    <source>
        <dbReference type="EMBL" id="OAG01808.1"/>
    </source>
</evidence>